<dbReference type="SUPFAM" id="SSF53756">
    <property type="entry name" value="UDP-Glycosyltransferase/glycogen phosphorylase"/>
    <property type="match status" value="1"/>
</dbReference>
<evidence type="ECO:0000256" key="3">
    <source>
        <dbReference type="ARBA" id="ARBA00022679"/>
    </source>
</evidence>
<dbReference type="GO" id="GO:0035251">
    <property type="term" value="F:UDP-glucosyltransferase activity"/>
    <property type="evidence" value="ECO:0007669"/>
    <property type="project" value="TreeGrafter"/>
</dbReference>
<protein>
    <submittedName>
        <fullName evidence="4">Defensin-like protein</fullName>
    </submittedName>
</protein>
<keyword evidence="5" id="KW-1185">Reference proteome</keyword>
<reference evidence="4" key="1">
    <citation type="submission" date="2019-09" db="EMBL/GenBank/DDBJ databases">
        <title>Draft genome information of white flower Hibiscus syriacus.</title>
        <authorList>
            <person name="Kim Y.-M."/>
        </authorList>
    </citation>
    <scope>NUCLEOTIDE SEQUENCE [LARGE SCALE GENOMIC DNA]</scope>
    <source>
        <strain evidence="4">YM2019G1</strain>
    </source>
</reference>
<proteinExistence type="inferred from homology"/>
<accession>A0A6A3ATV8</accession>
<dbReference type="InterPro" id="IPR002213">
    <property type="entry name" value="UDP_glucos_trans"/>
</dbReference>
<evidence type="ECO:0000313" key="5">
    <source>
        <dbReference type="Proteomes" id="UP000436088"/>
    </source>
</evidence>
<dbReference type="Gene3D" id="3.40.50.2000">
    <property type="entry name" value="Glycogen Phosphorylase B"/>
    <property type="match status" value="3"/>
</dbReference>
<name>A0A6A3ATV8_HIBSY</name>
<dbReference type="CDD" id="cd03784">
    <property type="entry name" value="GT1_Gtf-like"/>
    <property type="match status" value="1"/>
</dbReference>
<comment type="caution">
    <text evidence="4">The sequence shown here is derived from an EMBL/GenBank/DDBJ whole genome shotgun (WGS) entry which is preliminary data.</text>
</comment>
<dbReference type="AlphaFoldDB" id="A0A6A3ATV8"/>
<sequence length="422" mass="46929">MLPLLQLAHRLSLHDLTITAIVTPKNLPYLSSLHPYITPLALPFPSHPSIPPGVENVKDLGHSGNLPMFNALAKLHDPILHWFNSHPDPPVAIVSDFFLGWTQLLADQLNIPRLAFFPSGAFFASIDDYIWNYVEQLKQLDEVEISPLPGSPVFKSRHLPSLFRLYRKSDPDWEFVKDGKLLNTKSWGFVFNSFEALEGEYIDYFKKKLNNDRVFGVGPLHLLGLGGLGNSSSDPYDRVLTWLDGCPTESVLYVCFGSQKRLKRDQMEALAMGLENSGTRFVWVVKSDKQEDGFGIVPDGFEERVAGRGLVIREWVQQSSILSHDAVADQFVNARLLVEGLWVAVRVCEGADSVPNSDELSRVIGESMSGVSGLEGTARKELNLQALKAITTEGSSVRDLVKLVTELSQLGSHQHKDVDDSN</sequence>
<organism evidence="4 5">
    <name type="scientific">Hibiscus syriacus</name>
    <name type="common">Rose of Sharon</name>
    <dbReference type="NCBI Taxonomy" id="106335"/>
    <lineage>
        <taxon>Eukaryota</taxon>
        <taxon>Viridiplantae</taxon>
        <taxon>Streptophyta</taxon>
        <taxon>Embryophyta</taxon>
        <taxon>Tracheophyta</taxon>
        <taxon>Spermatophyta</taxon>
        <taxon>Magnoliopsida</taxon>
        <taxon>eudicotyledons</taxon>
        <taxon>Gunneridae</taxon>
        <taxon>Pentapetalae</taxon>
        <taxon>rosids</taxon>
        <taxon>malvids</taxon>
        <taxon>Malvales</taxon>
        <taxon>Malvaceae</taxon>
        <taxon>Malvoideae</taxon>
        <taxon>Hibiscus</taxon>
    </lineage>
</organism>
<dbReference type="PANTHER" id="PTHR48047:SF28">
    <property type="entry name" value="F11M15.8 PROTEIN"/>
    <property type="match status" value="1"/>
</dbReference>
<dbReference type="PANTHER" id="PTHR48047">
    <property type="entry name" value="GLYCOSYLTRANSFERASE"/>
    <property type="match status" value="1"/>
</dbReference>
<keyword evidence="2" id="KW-0328">Glycosyltransferase</keyword>
<evidence type="ECO:0000256" key="2">
    <source>
        <dbReference type="ARBA" id="ARBA00022676"/>
    </source>
</evidence>
<evidence type="ECO:0000313" key="4">
    <source>
        <dbReference type="EMBL" id="KAE8707328.1"/>
    </source>
</evidence>
<keyword evidence="3" id="KW-0808">Transferase</keyword>
<evidence type="ECO:0000256" key="1">
    <source>
        <dbReference type="ARBA" id="ARBA00009995"/>
    </source>
</evidence>
<dbReference type="EMBL" id="VEPZ02000964">
    <property type="protein sequence ID" value="KAE8707328.1"/>
    <property type="molecule type" value="Genomic_DNA"/>
</dbReference>
<comment type="similarity">
    <text evidence="1">Belongs to the UDP-glycosyltransferase family.</text>
</comment>
<dbReference type="Proteomes" id="UP000436088">
    <property type="component" value="Unassembled WGS sequence"/>
</dbReference>
<gene>
    <name evidence="4" type="ORF">F3Y22_tig00110384pilonHSYRG00488</name>
</gene>